<feature type="region of interest" description="Disordered" evidence="1">
    <location>
        <begin position="42"/>
        <end position="66"/>
    </location>
</feature>
<dbReference type="InParanoid" id="A0A0C2SRM8"/>
<dbReference type="Proteomes" id="UP000054549">
    <property type="component" value="Unassembled WGS sequence"/>
</dbReference>
<sequence length="66" mass="7209">MSNELQTYLSVVDTSPDAPPAGSQPRPIIVPDDRALVTHSSQDITSHMTSNPTWLCDEIPTNPLLH</sequence>
<feature type="compositionally biased region" description="Polar residues" evidence="1">
    <location>
        <begin position="1"/>
        <end position="13"/>
    </location>
</feature>
<organism evidence="2 3">
    <name type="scientific">Amanita muscaria (strain Koide BX008)</name>
    <dbReference type="NCBI Taxonomy" id="946122"/>
    <lineage>
        <taxon>Eukaryota</taxon>
        <taxon>Fungi</taxon>
        <taxon>Dikarya</taxon>
        <taxon>Basidiomycota</taxon>
        <taxon>Agaricomycotina</taxon>
        <taxon>Agaricomycetes</taxon>
        <taxon>Agaricomycetidae</taxon>
        <taxon>Agaricales</taxon>
        <taxon>Pluteineae</taxon>
        <taxon>Amanitaceae</taxon>
        <taxon>Amanita</taxon>
    </lineage>
</organism>
<reference evidence="2 3" key="1">
    <citation type="submission" date="2014-04" db="EMBL/GenBank/DDBJ databases">
        <title>Evolutionary Origins and Diversification of the Mycorrhizal Mutualists.</title>
        <authorList>
            <consortium name="DOE Joint Genome Institute"/>
            <consortium name="Mycorrhizal Genomics Consortium"/>
            <person name="Kohler A."/>
            <person name="Kuo A."/>
            <person name="Nagy L.G."/>
            <person name="Floudas D."/>
            <person name="Copeland A."/>
            <person name="Barry K.W."/>
            <person name="Cichocki N."/>
            <person name="Veneault-Fourrey C."/>
            <person name="LaButti K."/>
            <person name="Lindquist E.A."/>
            <person name="Lipzen A."/>
            <person name="Lundell T."/>
            <person name="Morin E."/>
            <person name="Murat C."/>
            <person name="Riley R."/>
            <person name="Ohm R."/>
            <person name="Sun H."/>
            <person name="Tunlid A."/>
            <person name="Henrissat B."/>
            <person name="Grigoriev I.V."/>
            <person name="Hibbett D.S."/>
            <person name="Martin F."/>
        </authorList>
    </citation>
    <scope>NUCLEOTIDE SEQUENCE [LARGE SCALE GENOMIC DNA]</scope>
    <source>
        <strain evidence="2 3">Koide BX008</strain>
    </source>
</reference>
<keyword evidence="3" id="KW-1185">Reference proteome</keyword>
<feature type="region of interest" description="Disordered" evidence="1">
    <location>
        <begin position="1"/>
        <end position="28"/>
    </location>
</feature>
<evidence type="ECO:0000313" key="2">
    <source>
        <dbReference type="EMBL" id="KIL56664.1"/>
    </source>
</evidence>
<proteinExistence type="predicted"/>
<dbReference type="AlphaFoldDB" id="A0A0C2SRM8"/>
<dbReference type="HOGENOM" id="CLU_2830673_0_0_1"/>
<gene>
    <name evidence="2" type="ORF">M378DRAFT_16891</name>
</gene>
<feature type="compositionally biased region" description="Polar residues" evidence="1">
    <location>
        <begin position="42"/>
        <end position="53"/>
    </location>
</feature>
<accession>A0A0C2SRM8</accession>
<evidence type="ECO:0000256" key="1">
    <source>
        <dbReference type="SAM" id="MobiDB-lite"/>
    </source>
</evidence>
<dbReference type="EMBL" id="KN818408">
    <property type="protein sequence ID" value="KIL56664.1"/>
    <property type="molecule type" value="Genomic_DNA"/>
</dbReference>
<evidence type="ECO:0000313" key="3">
    <source>
        <dbReference type="Proteomes" id="UP000054549"/>
    </source>
</evidence>
<name>A0A0C2SRM8_AMAMK</name>
<protein>
    <submittedName>
        <fullName evidence="2">Uncharacterized protein</fullName>
    </submittedName>
</protein>